<keyword evidence="2" id="KW-0863">Zinc-finger</keyword>
<feature type="compositionally biased region" description="Basic and acidic residues" evidence="4">
    <location>
        <begin position="406"/>
        <end position="415"/>
    </location>
</feature>
<keyword evidence="3" id="KW-0862">Zinc</keyword>
<feature type="region of interest" description="Disordered" evidence="4">
    <location>
        <begin position="268"/>
        <end position="473"/>
    </location>
</feature>
<name>A0A8H7THE9_9HELO</name>
<dbReference type="OrthoDB" id="444325at2759"/>
<evidence type="ECO:0000256" key="4">
    <source>
        <dbReference type="SAM" id="MobiDB-lite"/>
    </source>
</evidence>
<feature type="compositionally biased region" description="Low complexity" evidence="4">
    <location>
        <begin position="607"/>
        <end position="625"/>
    </location>
</feature>
<dbReference type="Pfam" id="PF13696">
    <property type="entry name" value="zf-CCHC_2"/>
    <property type="match status" value="1"/>
</dbReference>
<proteinExistence type="predicted"/>
<evidence type="ECO:0000259" key="5">
    <source>
        <dbReference type="Pfam" id="PF13696"/>
    </source>
</evidence>
<evidence type="ECO:0000313" key="7">
    <source>
        <dbReference type="Proteomes" id="UP000664132"/>
    </source>
</evidence>
<dbReference type="InterPro" id="IPR025829">
    <property type="entry name" value="Zn_knuckle_CX2CX3GHX4C"/>
</dbReference>
<keyword evidence="7" id="KW-1185">Reference proteome</keyword>
<dbReference type="Gene3D" id="4.10.60.10">
    <property type="entry name" value="Zinc finger, CCHC-type"/>
    <property type="match status" value="1"/>
</dbReference>
<evidence type="ECO:0000256" key="1">
    <source>
        <dbReference type="ARBA" id="ARBA00022723"/>
    </source>
</evidence>
<sequence length="741" mass="85986">MAPSREDLITDPDHVSNSALFNLSQRELSKRLPASTSTRAMFSIYLRWLEVHRQKPSSRTEHWSNTVMHWCQSLASKGFGVRQVVEEVRRWKRDRERWKTEVEMEREMKRGRLMPSESEVRKAFEDDPKALGERKSYRNREKERDRIGDLYRPESSSRRDADPRERHRREDRERDSWSEMWEDSRQESPRSRKFDEQAKFDGPPPRNYVCNRCEVPGHYLQVCPTNLDPSYDKPPDENYTCEICRKRGDHFKSLCPQNTDPYSIIQKRKARGITTPPKGGTSRQDEWEREGRAQRERERERHERRVEGRSTAYSSSSSAMNTPTSTKKKELIDKVQELEDEKKRLFHEQSDDIGDMIRESTAQRSSDRKRGLPNYDATSFDSPTSRTIHAQKKARRESQESGPEIQNRERYDRIRSPHRHYTHSDEDMEQGNETGMNGYADHISHQPRKSTPSMGFALRPIGLSPGSMISDNESIDDMDIDEPVSRPRKEYSPFVQNLMRKHPEMNEVVNVIKSRKTAQEMWREADKVRRQQFKTGSPSELEFGRLTPVAYDEEMTMQYDGACDYDQTKTNEMTSDEEERFRSHLSSFTRTNNPLQTSSPLQSQGDAMASNNTDTNMNSDSENTTPAPSTTRTVHFNSRQETDRRDVASAFQGFAAQQRRNAKSVRMSRARGERDPAEVQALKSFSTNFKLSTPVPQDLVKILAKDAEKQKEIKEKSERDVKELRGESDNANGGSGDAAIA</sequence>
<evidence type="ECO:0000256" key="3">
    <source>
        <dbReference type="ARBA" id="ARBA00022833"/>
    </source>
</evidence>
<feature type="region of interest" description="Disordered" evidence="4">
    <location>
        <begin position="587"/>
        <end position="644"/>
    </location>
</feature>
<feature type="compositionally biased region" description="Polar residues" evidence="4">
    <location>
        <begin position="626"/>
        <end position="637"/>
    </location>
</feature>
<dbReference type="Proteomes" id="UP000664132">
    <property type="component" value="Unassembled WGS sequence"/>
</dbReference>
<evidence type="ECO:0000313" key="6">
    <source>
        <dbReference type="EMBL" id="KAG4418868.1"/>
    </source>
</evidence>
<feature type="compositionally biased region" description="Polar residues" evidence="4">
    <location>
        <begin position="376"/>
        <end position="388"/>
    </location>
</feature>
<feature type="compositionally biased region" description="Basic and acidic residues" evidence="4">
    <location>
        <begin position="283"/>
        <end position="308"/>
    </location>
</feature>
<organism evidence="6 7">
    <name type="scientific">Cadophora malorum</name>
    <dbReference type="NCBI Taxonomy" id="108018"/>
    <lineage>
        <taxon>Eukaryota</taxon>
        <taxon>Fungi</taxon>
        <taxon>Dikarya</taxon>
        <taxon>Ascomycota</taxon>
        <taxon>Pezizomycotina</taxon>
        <taxon>Leotiomycetes</taxon>
        <taxon>Helotiales</taxon>
        <taxon>Ploettnerulaceae</taxon>
        <taxon>Cadophora</taxon>
    </lineage>
</organism>
<feature type="compositionally biased region" description="Basic residues" evidence="4">
    <location>
        <begin position="660"/>
        <end position="669"/>
    </location>
</feature>
<dbReference type="GO" id="GO:0008270">
    <property type="term" value="F:zinc ion binding"/>
    <property type="evidence" value="ECO:0007669"/>
    <property type="project" value="UniProtKB-KW"/>
</dbReference>
<feature type="region of interest" description="Disordered" evidence="4">
    <location>
        <begin position="103"/>
        <end position="207"/>
    </location>
</feature>
<feature type="region of interest" description="Disordered" evidence="4">
    <location>
        <begin position="656"/>
        <end position="676"/>
    </location>
</feature>
<feature type="compositionally biased region" description="Low complexity" evidence="4">
    <location>
        <begin position="309"/>
        <end position="325"/>
    </location>
</feature>
<reference evidence="6" key="1">
    <citation type="submission" date="2021-02" db="EMBL/GenBank/DDBJ databases">
        <title>Genome sequence Cadophora malorum strain M34.</title>
        <authorList>
            <person name="Stefanovic E."/>
            <person name="Vu D."/>
            <person name="Scully C."/>
            <person name="Dijksterhuis J."/>
            <person name="Roader J."/>
            <person name="Houbraken J."/>
        </authorList>
    </citation>
    <scope>NUCLEOTIDE SEQUENCE</scope>
    <source>
        <strain evidence="6">M34</strain>
    </source>
</reference>
<comment type="caution">
    <text evidence="6">The sequence shown here is derived from an EMBL/GenBank/DDBJ whole genome shotgun (WGS) entry which is preliminary data.</text>
</comment>
<gene>
    <name evidence="6" type="ORF">IFR04_007992</name>
</gene>
<dbReference type="AlphaFoldDB" id="A0A8H7THE9"/>
<feature type="compositionally biased region" description="Basic and acidic residues" evidence="4">
    <location>
        <begin position="118"/>
        <end position="199"/>
    </location>
</feature>
<feature type="compositionally biased region" description="Basic and acidic residues" evidence="4">
    <location>
        <begin position="327"/>
        <end position="358"/>
    </location>
</feature>
<protein>
    <recommendedName>
        <fullName evidence="5">Zinc knuckle CX2CX3GHX4C domain-containing protein</fullName>
    </recommendedName>
</protein>
<evidence type="ECO:0000256" key="2">
    <source>
        <dbReference type="ARBA" id="ARBA00022771"/>
    </source>
</evidence>
<feature type="compositionally biased region" description="Basic and acidic residues" evidence="4">
    <location>
        <begin position="708"/>
        <end position="728"/>
    </location>
</feature>
<feature type="region of interest" description="Disordered" evidence="4">
    <location>
        <begin position="708"/>
        <end position="741"/>
    </location>
</feature>
<feature type="compositionally biased region" description="Polar residues" evidence="4">
    <location>
        <begin position="587"/>
        <end position="605"/>
    </location>
</feature>
<feature type="domain" description="Zinc knuckle CX2CX3GHX4C" evidence="5">
    <location>
        <begin position="205"/>
        <end position="225"/>
    </location>
</feature>
<accession>A0A8H7THE9</accession>
<dbReference type="EMBL" id="JAFJYH010000118">
    <property type="protein sequence ID" value="KAG4418868.1"/>
    <property type="molecule type" value="Genomic_DNA"/>
</dbReference>
<keyword evidence="1" id="KW-0479">Metal-binding</keyword>